<dbReference type="EnsemblPlants" id="OB03G44690.1">
    <property type="protein sequence ID" value="OB03G44690.1"/>
    <property type="gene ID" value="OB03G44690"/>
</dbReference>
<dbReference type="HOGENOM" id="CLU_1770922_0_0_1"/>
<keyword evidence="2" id="KW-1185">Reference proteome</keyword>
<dbReference type="Gramene" id="OB03G44690.1">
    <property type="protein sequence ID" value="OB03G44690.1"/>
    <property type="gene ID" value="OB03G44690"/>
</dbReference>
<dbReference type="STRING" id="4533.J3LTU3"/>
<sequence length="147" mass="16452">MIQARPRRPLRPPVDEWQLKSALLRLLAFLRDPPLSLPVLPDSDLSVRSLLPPRPPQVPARGTRRLRRLMADPAPESDLRRARSDLHVGGRRAERNPVRKIAKRPDTIVSLVQGGHPASLRTRTWATIRKLFDSVLFLSSKGAAAAC</sequence>
<protein>
    <submittedName>
        <fullName evidence="1">Uncharacterized protein</fullName>
    </submittedName>
</protein>
<proteinExistence type="predicted"/>
<dbReference type="Proteomes" id="UP000006038">
    <property type="component" value="Chromosome 3"/>
</dbReference>
<name>J3LTU3_ORYBR</name>
<dbReference type="AlphaFoldDB" id="J3LTU3"/>
<reference evidence="1" key="2">
    <citation type="submission" date="2013-04" db="UniProtKB">
        <authorList>
            <consortium name="EnsemblPlants"/>
        </authorList>
    </citation>
    <scope>IDENTIFICATION</scope>
</reference>
<reference evidence="1" key="1">
    <citation type="journal article" date="2013" name="Nat. Commun.">
        <title>Whole-genome sequencing of Oryza brachyantha reveals mechanisms underlying Oryza genome evolution.</title>
        <authorList>
            <person name="Chen J."/>
            <person name="Huang Q."/>
            <person name="Gao D."/>
            <person name="Wang J."/>
            <person name="Lang Y."/>
            <person name="Liu T."/>
            <person name="Li B."/>
            <person name="Bai Z."/>
            <person name="Luis Goicoechea J."/>
            <person name="Liang C."/>
            <person name="Chen C."/>
            <person name="Zhang W."/>
            <person name="Sun S."/>
            <person name="Liao Y."/>
            <person name="Zhang X."/>
            <person name="Yang L."/>
            <person name="Song C."/>
            <person name="Wang M."/>
            <person name="Shi J."/>
            <person name="Liu G."/>
            <person name="Liu J."/>
            <person name="Zhou H."/>
            <person name="Zhou W."/>
            <person name="Yu Q."/>
            <person name="An N."/>
            <person name="Chen Y."/>
            <person name="Cai Q."/>
            <person name="Wang B."/>
            <person name="Liu B."/>
            <person name="Min J."/>
            <person name="Huang Y."/>
            <person name="Wu H."/>
            <person name="Li Z."/>
            <person name="Zhang Y."/>
            <person name="Yin Y."/>
            <person name="Song W."/>
            <person name="Jiang J."/>
            <person name="Jackson S.A."/>
            <person name="Wing R.A."/>
            <person name="Wang J."/>
            <person name="Chen M."/>
        </authorList>
    </citation>
    <scope>NUCLEOTIDE SEQUENCE [LARGE SCALE GENOMIC DNA]</scope>
    <source>
        <strain evidence="1">cv. IRGC 101232</strain>
    </source>
</reference>
<evidence type="ECO:0000313" key="1">
    <source>
        <dbReference type="EnsemblPlants" id="OB03G44690.1"/>
    </source>
</evidence>
<accession>J3LTU3</accession>
<organism evidence="1">
    <name type="scientific">Oryza brachyantha</name>
    <name type="common">malo sina</name>
    <dbReference type="NCBI Taxonomy" id="4533"/>
    <lineage>
        <taxon>Eukaryota</taxon>
        <taxon>Viridiplantae</taxon>
        <taxon>Streptophyta</taxon>
        <taxon>Embryophyta</taxon>
        <taxon>Tracheophyta</taxon>
        <taxon>Spermatophyta</taxon>
        <taxon>Magnoliopsida</taxon>
        <taxon>Liliopsida</taxon>
        <taxon>Poales</taxon>
        <taxon>Poaceae</taxon>
        <taxon>BOP clade</taxon>
        <taxon>Oryzoideae</taxon>
        <taxon>Oryzeae</taxon>
        <taxon>Oryzinae</taxon>
        <taxon>Oryza</taxon>
    </lineage>
</organism>
<evidence type="ECO:0000313" key="2">
    <source>
        <dbReference type="Proteomes" id="UP000006038"/>
    </source>
</evidence>